<dbReference type="PANTHER" id="PTHR37625:SF4">
    <property type="entry name" value="OUTER MEMBRANE LIPOPROTEIN"/>
    <property type="match status" value="1"/>
</dbReference>
<proteinExistence type="predicted"/>
<dbReference type="PROSITE" id="PS51257">
    <property type="entry name" value="PROKAR_LIPOPROTEIN"/>
    <property type="match status" value="1"/>
</dbReference>
<dbReference type="PANTHER" id="PTHR37625">
    <property type="entry name" value="OUTER MEMBRANE LIPOPROTEIN-RELATED"/>
    <property type="match status" value="1"/>
</dbReference>
<keyword evidence="1" id="KW-0732">Signal</keyword>
<feature type="chain" id="PRO_5002666486" description="Type VI secretion lipoprotein/VasD" evidence="1">
    <location>
        <begin position="24"/>
        <end position="153"/>
    </location>
</feature>
<dbReference type="OrthoDB" id="7066769at2"/>
<name>A4BEW4_9GAMM</name>
<dbReference type="InterPro" id="IPR038706">
    <property type="entry name" value="Type_VI_SciN-like_sf"/>
</dbReference>
<dbReference type="InterPro" id="IPR017734">
    <property type="entry name" value="T6SS_SciN"/>
</dbReference>
<evidence type="ECO:0000313" key="2">
    <source>
        <dbReference type="EMBL" id="EAR09299.1"/>
    </source>
</evidence>
<keyword evidence="3" id="KW-1185">Reference proteome</keyword>
<accession>A4BEW4</accession>
<protein>
    <recommendedName>
        <fullName evidence="4">Type VI secretion lipoprotein/VasD</fullName>
    </recommendedName>
</protein>
<dbReference type="STRING" id="314283.MED297_18463"/>
<dbReference type="AlphaFoldDB" id="A4BEW4"/>
<evidence type="ECO:0000256" key="1">
    <source>
        <dbReference type="SAM" id="SignalP"/>
    </source>
</evidence>
<dbReference type="RefSeq" id="WP_008044203.1">
    <property type="nucleotide sequence ID" value="NZ_CH724151.1"/>
</dbReference>
<evidence type="ECO:0008006" key="4">
    <source>
        <dbReference type="Google" id="ProtNLM"/>
    </source>
</evidence>
<dbReference type="EMBL" id="AAOE01000011">
    <property type="protein sequence ID" value="EAR09299.1"/>
    <property type="molecule type" value="Genomic_DNA"/>
</dbReference>
<dbReference type="Pfam" id="PF12790">
    <property type="entry name" value="T6SS-SciN"/>
    <property type="match status" value="1"/>
</dbReference>
<dbReference type="NCBIfam" id="TIGR03352">
    <property type="entry name" value="VI_chp_3"/>
    <property type="match status" value="1"/>
</dbReference>
<reference evidence="2 3" key="1">
    <citation type="submission" date="2006-02" db="EMBL/GenBank/DDBJ databases">
        <authorList>
            <person name="Pinhassi J."/>
            <person name="Pedros-Alio C."/>
            <person name="Ferriera S."/>
            <person name="Johnson J."/>
            <person name="Kravitz S."/>
            <person name="Halpern A."/>
            <person name="Remington K."/>
            <person name="Beeson K."/>
            <person name="Tran B."/>
            <person name="Rogers Y.-H."/>
            <person name="Friedman R."/>
            <person name="Venter J.C."/>
        </authorList>
    </citation>
    <scope>NUCLEOTIDE SEQUENCE [LARGE SCALE GENOMIC DNA]</scope>
    <source>
        <strain evidence="2 3">MED297</strain>
    </source>
</reference>
<feature type="signal peptide" evidence="1">
    <location>
        <begin position="1"/>
        <end position="23"/>
    </location>
</feature>
<comment type="caution">
    <text evidence="2">The sequence shown here is derived from an EMBL/GenBank/DDBJ whole genome shotgun (WGS) entry which is preliminary data.</text>
</comment>
<dbReference type="HOGENOM" id="CLU_092347_5_0_6"/>
<evidence type="ECO:0000313" key="3">
    <source>
        <dbReference type="Proteomes" id="UP000005953"/>
    </source>
</evidence>
<dbReference type="Proteomes" id="UP000005953">
    <property type="component" value="Unassembled WGS sequence"/>
</dbReference>
<organism evidence="2 3">
    <name type="scientific">Reinekea blandensis MED297</name>
    <dbReference type="NCBI Taxonomy" id="314283"/>
    <lineage>
        <taxon>Bacteria</taxon>
        <taxon>Pseudomonadati</taxon>
        <taxon>Pseudomonadota</taxon>
        <taxon>Gammaproteobacteria</taxon>
        <taxon>Oceanospirillales</taxon>
        <taxon>Saccharospirillaceae</taxon>
        <taxon>Reinekea</taxon>
    </lineage>
</organism>
<dbReference type="Gene3D" id="2.60.40.4150">
    <property type="entry name" value="Type VI secretion system, lipoprotein SciN"/>
    <property type="match status" value="1"/>
</dbReference>
<sequence>MANFFRPFGLLLVLSISFLQGCASPSLNVTVAASDTLNTDTTGASYAVLVRFYQLSDPAVFEKADVAALLRSDDEILSATLLEKRELMVSPGLESSFELPKVDSTKYLGVVAFFRNADQGDQLVYKKVNAGKLPFSTQLALQIQDKTISLTYR</sequence>
<gene>
    <name evidence="2" type="ORF">MED297_18463</name>
</gene>